<proteinExistence type="predicted"/>
<organism evidence="2">
    <name type="scientific">Candidatus Berkiella aquae</name>
    <dbReference type="NCBI Taxonomy" id="295108"/>
    <lineage>
        <taxon>Bacteria</taxon>
        <taxon>Pseudomonadati</taxon>
        <taxon>Pseudomonadota</taxon>
        <taxon>Gammaproteobacteria</taxon>
        <taxon>Candidatus Berkiellales</taxon>
        <taxon>Candidatus Berkiellaceae</taxon>
        <taxon>Candidatus Berkiella</taxon>
    </lineage>
</organism>
<reference evidence="3" key="3">
    <citation type="submission" date="2021-06" db="EMBL/GenBank/DDBJ databases">
        <title>Genomic Description and Analysis of Intracellular Bacteria, Candidatus Berkiella cookevillensis and Candidatus Berkiella aquae.</title>
        <authorList>
            <person name="Kidane D.T."/>
            <person name="Mehari Y.T."/>
            <person name="Rice F.C."/>
            <person name="Arivett B.A."/>
            <person name="Farone A.L."/>
            <person name="Berk S.G."/>
            <person name="Farone M.B."/>
        </authorList>
    </citation>
    <scope>NUCLEOTIDE SEQUENCE</scope>
    <source>
        <strain evidence="3">HT99</strain>
    </source>
</reference>
<feature type="transmembrane region" description="Helical" evidence="1">
    <location>
        <begin position="12"/>
        <end position="36"/>
    </location>
</feature>
<keyword evidence="1" id="KW-0472">Membrane</keyword>
<reference evidence="3" key="2">
    <citation type="journal article" date="2016" name="Genome Announc.">
        <title>Draft Genome Sequences of Two Novel Amoeba-Resistant Intranuclear Bacteria, 'Candidatus Berkiella cookevillensis' and 'Candidatus Berkiella aquae'.</title>
        <authorList>
            <person name="Mehari Y.T."/>
            <person name="Arivett B.A."/>
            <person name="Farone A.L."/>
            <person name="Gunderson J.H."/>
            <person name="Farone M.B."/>
        </authorList>
    </citation>
    <scope>NUCLEOTIDE SEQUENCE</scope>
    <source>
        <strain evidence="3">HT99</strain>
    </source>
</reference>
<dbReference type="PROSITE" id="PS00409">
    <property type="entry name" value="PROKAR_NTER_METHYL"/>
    <property type="match status" value="1"/>
</dbReference>
<protein>
    <submittedName>
        <fullName evidence="2">Uncharacterized protein</fullName>
    </submittedName>
</protein>
<dbReference type="STRING" id="295108.HT99x_00548"/>
<evidence type="ECO:0000313" key="3">
    <source>
        <dbReference type="EMBL" id="MCS5712666.1"/>
    </source>
</evidence>
<dbReference type="InterPro" id="IPR012902">
    <property type="entry name" value="N_methyl_site"/>
</dbReference>
<keyword evidence="1" id="KW-0812">Transmembrane</keyword>
<evidence type="ECO:0000256" key="1">
    <source>
        <dbReference type="SAM" id="Phobius"/>
    </source>
</evidence>
<evidence type="ECO:0000313" key="2">
    <source>
        <dbReference type="EMBL" id="KRG22131.1"/>
    </source>
</evidence>
<dbReference type="EMBL" id="LKAJ01000002">
    <property type="protein sequence ID" value="KRG22131.1"/>
    <property type="molecule type" value="Genomic_DNA"/>
</dbReference>
<keyword evidence="1" id="KW-1133">Transmembrane helix</keyword>
<evidence type="ECO:0000313" key="4">
    <source>
        <dbReference type="Proteomes" id="UP000051497"/>
    </source>
</evidence>
<dbReference type="RefSeq" id="WP_075065193.1">
    <property type="nucleotide sequence ID" value="NZ_LKAJ02000001.1"/>
</dbReference>
<dbReference type="OrthoDB" id="5593857at2"/>
<name>A0A0Q9Z0Y7_9GAMM</name>
<reference evidence="2" key="1">
    <citation type="submission" date="2015-09" db="EMBL/GenBank/DDBJ databases">
        <title>Draft Genome Sequences of Two Novel Amoeba-resistant Intranuclear Bacteria, Candidatus Berkiella cookevillensis and Candidatus Berkiella aquae.</title>
        <authorList>
            <person name="Mehari Y.T."/>
            <person name="Arivett B.A."/>
            <person name="Farone A.L."/>
            <person name="Gunderson J.H."/>
            <person name="Farone M.B."/>
        </authorList>
    </citation>
    <scope>NUCLEOTIDE SEQUENCE [LARGE SCALE GENOMIC DNA]</scope>
    <source>
        <strain evidence="2">HT99</strain>
    </source>
</reference>
<sequence length="167" mass="18666">MNQNKLIKQKGMTLIELVILMIVLAVGLTGIISVIMTVTNSKFEPLLQWQAIQVGSNVIDTLLAKKYDSSSDCEKLGETKQEYLCEFQGIDKQKLQATFPEIAARMGNIPAFDISIDIRPFYEEKLTKDVLAINVTISEPRLGDIHLSALKAARIKSDEKANRVHAY</sequence>
<accession>A0A0Q9Z0Y7</accession>
<comment type="caution">
    <text evidence="2">The sequence shown here is derived from an EMBL/GenBank/DDBJ whole genome shotgun (WGS) entry which is preliminary data.</text>
</comment>
<gene>
    <name evidence="2" type="ORF">HT99x_00548</name>
    <name evidence="3" type="ORF">HT99x_014600</name>
</gene>
<dbReference type="Proteomes" id="UP000051497">
    <property type="component" value="Unassembled WGS sequence"/>
</dbReference>
<keyword evidence="4" id="KW-1185">Reference proteome</keyword>
<dbReference type="EMBL" id="LKAJ02000001">
    <property type="protein sequence ID" value="MCS5712666.1"/>
    <property type="molecule type" value="Genomic_DNA"/>
</dbReference>
<dbReference type="AlphaFoldDB" id="A0A0Q9Z0Y7"/>